<comment type="caution">
    <text evidence="2">The sequence shown here is derived from an EMBL/GenBank/DDBJ whole genome shotgun (WGS) entry which is preliminary data.</text>
</comment>
<feature type="transmembrane region" description="Helical" evidence="1">
    <location>
        <begin position="60"/>
        <end position="82"/>
    </location>
</feature>
<evidence type="ECO:0000313" key="3">
    <source>
        <dbReference type="Proteomes" id="UP000628775"/>
    </source>
</evidence>
<keyword evidence="1" id="KW-0812">Transmembrane</keyword>
<accession>A0A8J2YH15</accession>
<gene>
    <name evidence="2" type="ORF">GCM10011391_17970</name>
</gene>
<keyword evidence="3" id="KW-1185">Reference proteome</keyword>
<dbReference type="Proteomes" id="UP000628775">
    <property type="component" value="Unassembled WGS sequence"/>
</dbReference>
<keyword evidence="1" id="KW-0472">Membrane</keyword>
<name>A0A8J2YH15_9BACL</name>
<protein>
    <submittedName>
        <fullName evidence="2">Uncharacterized protein</fullName>
    </submittedName>
</protein>
<evidence type="ECO:0000256" key="1">
    <source>
        <dbReference type="SAM" id="Phobius"/>
    </source>
</evidence>
<keyword evidence="1" id="KW-1133">Transmembrane helix</keyword>
<organism evidence="2 3">
    <name type="scientific">Pullulanibacillus camelliae</name>
    <dbReference type="NCBI Taxonomy" id="1707096"/>
    <lineage>
        <taxon>Bacteria</taxon>
        <taxon>Bacillati</taxon>
        <taxon>Bacillota</taxon>
        <taxon>Bacilli</taxon>
        <taxon>Bacillales</taxon>
        <taxon>Sporolactobacillaceae</taxon>
        <taxon>Pullulanibacillus</taxon>
    </lineage>
</organism>
<sequence length="83" mass="9268">MSNNRFYDLCQAHMHRAVEIRTVDGQVHRGIINRVDQNHVYLSPLSGNQDGFDGGPGLYYWGYGWGFPIALASIAALAAIAFW</sequence>
<evidence type="ECO:0000313" key="2">
    <source>
        <dbReference type="EMBL" id="GGE39558.1"/>
    </source>
</evidence>
<reference evidence="2" key="1">
    <citation type="journal article" date="2014" name="Int. J. Syst. Evol. Microbiol.">
        <title>Complete genome sequence of Corynebacterium casei LMG S-19264T (=DSM 44701T), isolated from a smear-ripened cheese.</title>
        <authorList>
            <consortium name="US DOE Joint Genome Institute (JGI-PGF)"/>
            <person name="Walter F."/>
            <person name="Albersmeier A."/>
            <person name="Kalinowski J."/>
            <person name="Ruckert C."/>
        </authorList>
    </citation>
    <scope>NUCLEOTIDE SEQUENCE</scope>
    <source>
        <strain evidence="2">CGMCC 1.15371</strain>
    </source>
</reference>
<dbReference type="RefSeq" id="WP_188692469.1">
    <property type="nucleotide sequence ID" value="NZ_BMIR01000007.1"/>
</dbReference>
<dbReference type="AlphaFoldDB" id="A0A8J2YH15"/>
<proteinExistence type="predicted"/>
<reference evidence="2" key="2">
    <citation type="submission" date="2020-09" db="EMBL/GenBank/DDBJ databases">
        <authorList>
            <person name="Sun Q."/>
            <person name="Zhou Y."/>
        </authorList>
    </citation>
    <scope>NUCLEOTIDE SEQUENCE</scope>
    <source>
        <strain evidence="2">CGMCC 1.15371</strain>
    </source>
</reference>
<dbReference type="EMBL" id="BMIR01000007">
    <property type="protein sequence ID" value="GGE39558.1"/>
    <property type="molecule type" value="Genomic_DNA"/>
</dbReference>